<keyword evidence="2" id="KW-1133">Transmembrane helix</keyword>
<accession>A0ABQ8K230</accession>
<reference evidence="3 4" key="1">
    <citation type="journal article" date="2021" name="Environ. Microbiol.">
        <title>Gene family expansions and transcriptome signatures uncover fungal adaptations to wood decay.</title>
        <authorList>
            <person name="Hage H."/>
            <person name="Miyauchi S."/>
            <person name="Viragh M."/>
            <person name="Drula E."/>
            <person name="Min B."/>
            <person name="Chaduli D."/>
            <person name="Navarro D."/>
            <person name="Favel A."/>
            <person name="Norest M."/>
            <person name="Lesage-Meessen L."/>
            <person name="Balint B."/>
            <person name="Merenyi Z."/>
            <person name="de Eugenio L."/>
            <person name="Morin E."/>
            <person name="Martinez A.T."/>
            <person name="Baldrian P."/>
            <person name="Stursova M."/>
            <person name="Martinez M.J."/>
            <person name="Novotny C."/>
            <person name="Magnuson J.K."/>
            <person name="Spatafora J.W."/>
            <person name="Maurice S."/>
            <person name="Pangilinan J."/>
            <person name="Andreopoulos W."/>
            <person name="LaButti K."/>
            <person name="Hundley H."/>
            <person name="Na H."/>
            <person name="Kuo A."/>
            <person name="Barry K."/>
            <person name="Lipzen A."/>
            <person name="Henrissat B."/>
            <person name="Riley R."/>
            <person name="Ahrendt S."/>
            <person name="Nagy L.G."/>
            <person name="Grigoriev I.V."/>
            <person name="Martin F."/>
            <person name="Rosso M.N."/>
        </authorList>
    </citation>
    <scope>NUCLEOTIDE SEQUENCE [LARGE SCALE GENOMIC DNA]</scope>
    <source>
        <strain evidence="3 4">CIRM-BRFM 1785</strain>
    </source>
</reference>
<feature type="transmembrane region" description="Helical" evidence="2">
    <location>
        <begin position="6"/>
        <end position="26"/>
    </location>
</feature>
<evidence type="ECO:0000313" key="4">
    <source>
        <dbReference type="Proteomes" id="UP000814176"/>
    </source>
</evidence>
<organism evidence="3 4">
    <name type="scientific">Rhodofomes roseus</name>
    <dbReference type="NCBI Taxonomy" id="34475"/>
    <lineage>
        <taxon>Eukaryota</taxon>
        <taxon>Fungi</taxon>
        <taxon>Dikarya</taxon>
        <taxon>Basidiomycota</taxon>
        <taxon>Agaricomycotina</taxon>
        <taxon>Agaricomycetes</taxon>
        <taxon>Polyporales</taxon>
        <taxon>Rhodofomes</taxon>
    </lineage>
</organism>
<keyword evidence="4" id="KW-1185">Reference proteome</keyword>
<dbReference type="RefSeq" id="XP_047773602.1">
    <property type="nucleotide sequence ID" value="XM_047925141.1"/>
</dbReference>
<proteinExistence type="predicted"/>
<keyword evidence="2" id="KW-0472">Membrane</keyword>
<gene>
    <name evidence="3" type="ORF">C8Q71DRAFT_786570</name>
</gene>
<comment type="caution">
    <text evidence="3">The sequence shown here is derived from an EMBL/GenBank/DDBJ whole genome shotgun (WGS) entry which is preliminary data.</text>
</comment>
<feature type="compositionally biased region" description="Acidic residues" evidence="1">
    <location>
        <begin position="109"/>
        <end position="121"/>
    </location>
</feature>
<protein>
    <submittedName>
        <fullName evidence="3">Uncharacterized protein</fullName>
    </submittedName>
</protein>
<dbReference type="Proteomes" id="UP000814176">
    <property type="component" value="Unassembled WGS sequence"/>
</dbReference>
<evidence type="ECO:0000256" key="2">
    <source>
        <dbReference type="SAM" id="Phobius"/>
    </source>
</evidence>
<evidence type="ECO:0000256" key="1">
    <source>
        <dbReference type="SAM" id="MobiDB-lite"/>
    </source>
</evidence>
<sequence length="142" mass="15903">MHSCAIANSLMLLLTVTAFLLSYFTVRKLACVKKQDVLYFDTFSQSFQMVLLARLLLNLREGALKHVIMDEENSGFSHFLDDLTHVSSIEFNPDPTDNTPRLGLHQPTTEDETGDEPSDVDEVADGHGIEAHELREISVARV</sequence>
<evidence type="ECO:0000313" key="3">
    <source>
        <dbReference type="EMBL" id="KAH9830280.1"/>
    </source>
</evidence>
<feature type="region of interest" description="Disordered" evidence="1">
    <location>
        <begin position="90"/>
        <end position="121"/>
    </location>
</feature>
<feature type="compositionally biased region" description="Polar residues" evidence="1">
    <location>
        <begin position="90"/>
        <end position="99"/>
    </location>
</feature>
<dbReference type="GeneID" id="72005873"/>
<dbReference type="EMBL" id="JADCUA010000032">
    <property type="protein sequence ID" value="KAH9830280.1"/>
    <property type="molecule type" value="Genomic_DNA"/>
</dbReference>
<keyword evidence="2" id="KW-0812">Transmembrane</keyword>
<name>A0ABQ8K230_9APHY</name>